<evidence type="ECO:0000256" key="2">
    <source>
        <dbReference type="ARBA" id="ARBA00022670"/>
    </source>
</evidence>
<evidence type="ECO:0000256" key="4">
    <source>
        <dbReference type="SAM" id="Coils"/>
    </source>
</evidence>
<evidence type="ECO:0000313" key="6">
    <source>
        <dbReference type="EMBL" id="PSL06546.1"/>
    </source>
</evidence>
<keyword evidence="3" id="KW-0378">Hydrolase</keyword>
<proteinExistence type="predicted"/>
<dbReference type="RefSeq" id="WP_106566466.1">
    <property type="nucleotide sequence ID" value="NZ_PYGF01000002.1"/>
</dbReference>
<comment type="caution">
    <text evidence="6">The sequence shown here is derived from an EMBL/GenBank/DDBJ whole genome shotgun (WGS) entry which is preliminary data.</text>
</comment>
<name>A0A2P8EAQ6_9BACT</name>
<dbReference type="GO" id="GO:0006508">
    <property type="term" value="P:proteolysis"/>
    <property type="evidence" value="ECO:0007669"/>
    <property type="project" value="UniProtKB-KW"/>
</dbReference>
<dbReference type="GO" id="GO:0008233">
    <property type="term" value="F:peptidase activity"/>
    <property type="evidence" value="ECO:0007669"/>
    <property type="project" value="UniProtKB-KW"/>
</dbReference>
<evidence type="ECO:0000259" key="5">
    <source>
        <dbReference type="Pfam" id="PF04586"/>
    </source>
</evidence>
<dbReference type="EMBL" id="PYGF01000002">
    <property type="protein sequence ID" value="PSL06546.1"/>
    <property type="molecule type" value="Genomic_DNA"/>
</dbReference>
<keyword evidence="4" id="KW-0175">Coiled coil</keyword>
<gene>
    <name evidence="6" type="ORF">CLV48_102363</name>
</gene>
<organism evidence="6 7">
    <name type="scientific">Cecembia rubra</name>
    <dbReference type="NCBI Taxonomy" id="1485585"/>
    <lineage>
        <taxon>Bacteria</taxon>
        <taxon>Pseudomonadati</taxon>
        <taxon>Bacteroidota</taxon>
        <taxon>Cytophagia</taxon>
        <taxon>Cytophagales</taxon>
        <taxon>Cyclobacteriaceae</taxon>
        <taxon>Cecembia</taxon>
    </lineage>
</organism>
<keyword evidence="1" id="KW-1188">Viral release from host cell</keyword>
<sequence length="331" mass="35824">MATWVLNDETKANVYGFRVKNSGIDLERFRQNPVMLAMHKDWDLMSIIGRWTNIRIEGNLLLADDEFDMDDEDTAKIAGKVKRGFIKACSMGFLFLQENLEKAVDGLFDLVQSELYEASLVTIPGNANAVRLYAAPGKLMSDDQIRLCLSAVKESPDTKKVTSGKPKSNFNHMEKFILSGPALSVLLAAGLSNQDDAGAVNAAIAKLGTDLKQAQDDLTTAKQTIQTMKDAQLAAVKKEAETLVDAAVVAGKLTADKKEQFVTLAINDISLAKSILENMPGKTGLAAGIKGSPAGGSADQPKSLDEFQKLPLARQLAFKNENPEAYQALFA</sequence>
<accession>A0A2P8EAQ6</accession>
<protein>
    <submittedName>
        <fullName evidence="6">HK97 family phage prohead protease</fullName>
    </submittedName>
</protein>
<dbReference type="AlphaFoldDB" id="A0A2P8EAQ6"/>
<evidence type="ECO:0000256" key="1">
    <source>
        <dbReference type="ARBA" id="ARBA00022612"/>
    </source>
</evidence>
<evidence type="ECO:0000256" key="3">
    <source>
        <dbReference type="ARBA" id="ARBA00022801"/>
    </source>
</evidence>
<dbReference type="InterPro" id="IPR054613">
    <property type="entry name" value="Peptidase_S78_dom"/>
</dbReference>
<feature type="coiled-coil region" evidence="4">
    <location>
        <begin position="204"/>
        <end position="231"/>
    </location>
</feature>
<dbReference type="OrthoDB" id="1064922at2"/>
<keyword evidence="2 6" id="KW-0645">Protease</keyword>
<evidence type="ECO:0000313" key="7">
    <source>
        <dbReference type="Proteomes" id="UP000240708"/>
    </source>
</evidence>
<feature type="domain" description="Prohead serine protease" evidence="5">
    <location>
        <begin position="65"/>
        <end position="129"/>
    </location>
</feature>
<dbReference type="Proteomes" id="UP000240708">
    <property type="component" value="Unassembled WGS sequence"/>
</dbReference>
<reference evidence="6 7" key="1">
    <citation type="submission" date="2018-03" db="EMBL/GenBank/DDBJ databases">
        <title>Genomic Encyclopedia of Archaeal and Bacterial Type Strains, Phase II (KMG-II): from individual species to whole genera.</title>
        <authorList>
            <person name="Goeker M."/>
        </authorList>
    </citation>
    <scope>NUCLEOTIDE SEQUENCE [LARGE SCALE GENOMIC DNA]</scope>
    <source>
        <strain evidence="6 7">DSM 28057</strain>
    </source>
</reference>
<keyword evidence="7" id="KW-1185">Reference proteome</keyword>
<dbReference type="Pfam" id="PF04586">
    <property type="entry name" value="Peptidase_S78"/>
    <property type="match status" value="1"/>
</dbReference>